<keyword evidence="9" id="KW-1185">Reference proteome</keyword>
<evidence type="ECO:0000313" key="8">
    <source>
        <dbReference type="EMBL" id="TWT36923.1"/>
    </source>
</evidence>
<feature type="transmembrane region" description="Helical" evidence="7">
    <location>
        <begin position="45"/>
        <end position="65"/>
    </location>
</feature>
<dbReference type="GO" id="GO:0005886">
    <property type="term" value="C:plasma membrane"/>
    <property type="evidence" value="ECO:0007669"/>
    <property type="project" value="TreeGrafter"/>
</dbReference>
<reference evidence="8 9" key="1">
    <citation type="submission" date="2019-02" db="EMBL/GenBank/DDBJ databases">
        <title>Deep-cultivation of Planctomycetes and their phenomic and genomic characterization uncovers novel biology.</title>
        <authorList>
            <person name="Wiegand S."/>
            <person name="Jogler M."/>
            <person name="Boedeker C."/>
            <person name="Pinto D."/>
            <person name="Vollmers J."/>
            <person name="Rivas-Marin E."/>
            <person name="Kohn T."/>
            <person name="Peeters S.H."/>
            <person name="Heuer A."/>
            <person name="Rast P."/>
            <person name="Oberbeckmann S."/>
            <person name="Bunk B."/>
            <person name="Jeske O."/>
            <person name="Meyerdierks A."/>
            <person name="Storesund J.E."/>
            <person name="Kallscheuer N."/>
            <person name="Luecker S."/>
            <person name="Lage O.M."/>
            <person name="Pohl T."/>
            <person name="Merkel B.J."/>
            <person name="Hornburger P."/>
            <person name="Mueller R.-W."/>
            <person name="Bruemmer F."/>
            <person name="Labrenz M."/>
            <person name="Spormann A.M."/>
            <person name="Op Den Camp H."/>
            <person name="Overmann J."/>
            <person name="Amann R."/>
            <person name="Jetten M.S.M."/>
            <person name="Mascher T."/>
            <person name="Medema M.H."/>
            <person name="Devos D.P."/>
            <person name="Kaster A.-K."/>
            <person name="Ovreas L."/>
            <person name="Rohde M."/>
            <person name="Galperin M.Y."/>
            <person name="Jogler C."/>
        </authorList>
    </citation>
    <scope>NUCLEOTIDE SEQUENCE [LARGE SCALE GENOMIC DNA]</scope>
    <source>
        <strain evidence="8 9">KOR34</strain>
    </source>
</reference>
<organism evidence="8 9">
    <name type="scientific">Posidoniimonas corsicana</name>
    <dbReference type="NCBI Taxonomy" id="1938618"/>
    <lineage>
        <taxon>Bacteria</taxon>
        <taxon>Pseudomonadati</taxon>
        <taxon>Planctomycetota</taxon>
        <taxon>Planctomycetia</taxon>
        <taxon>Pirellulales</taxon>
        <taxon>Lacipirellulaceae</taxon>
        <taxon>Posidoniimonas</taxon>
    </lineage>
</organism>
<keyword evidence="5 7" id="KW-0472">Membrane</keyword>
<dbReference type="AlphaFoldDB" id="A0A5C5VFS6"/>
<keyword evidence="3 7" id="KW-0812">Transmembrane</keyword>
<evidence type="ECO:0000256" key="1">
    <source>
        <dbReference type="ARBA" id="ARBA00004141"/>
    </source>
</evidence>
<feature type="transmembrane region" description="Helical" evidence="7">
    <location>
        <begin position="589"/>
        <end position="610"/>
    </location>
</feature>
<dbReference type="NCBIfam" id="TIGR00813">
    <property type="entry name" value="sss"/>
    <property type="match status" value="1"/>
</dbReference>
<feature type="transmembrane region" description="Helical" evidence="7">
    <location>
        <begin position="119"/>
        <end position="143"/>
    </location>
</feature>
<feature type="transmembrane region" description="Helical" evidence="7">
    <location>
        <begin position="630"/>
        <end position="648"/>
    </location>
</feature>
<feature type="transmembrane region" description="Helical" evidence="7">
    <location>
        <begin position="270"/>
        <end position="289"/>
    </location>
</feature>
<evidence type="ECO:0000256" key="5">
    <source>
        <dbReference type="ARBA" id="ARBA00023136"/>
    </source>
</evidence>
<dbReference type="Pfam" id="PF00474">
    <property type="entry name" value="SSF"/>
    <property type="match status" value="2"/>
</dbReference>
<feature type="transmembrane region" description="Helical" evidence="7">
    <location>
        <begin position="194"/>
        <end position="215"/>
    </location>
</feature>
<feature type="transmembrane region" description="Helical" evidence="7">
    <location>
        <begin position="163"/>
        <end position="182"/>
    </location>
</feature>
<dbReference type="PANTHER" id="PTHR11819:SF195">
    <property type="entry name" value="SODIUM_GLUCOSE COTRANSPORTER 4"/>
    <property type="match status" value="1"/>
</dbReference>
<keyword evidence="4 7" id="KW-1133">Transmembrane helix</keyword>
<protein>
    <submittedName>
        <fullName evidence="8">Sodium/glucose cotransporter</fullName>
    </submittedName>
</protein>
<dbReference type="Gene3D" id="1.20.1730.10">
    <property type="entry name" value="Sodium/glucose cotransporter"/>
    <property type="match status" value="1"/>
</dbReference>
<dbReference type="Proteomes" id="UP000316714">
    <property type="component" value="Unassembled WGS sequence"/>
</dbReference>
<name>A0A5C5VFS6_9BACT</name>
<comment type="subcellular location">
    <subcellularLocation>
        <location evidence="1">Membrane</location>
        <topology evidence="1">Multi-pass membrane protein</topology>
    </subcellularLocation>
</comment>
<feature type="transmembrane region" description="Helical" evidence="7">
    <location>
        <begin position="310"/>
        <end position="332"/>
    </location>
</feature>
<comment type="caution">
    <text evidence="8">The sequence shown here is derived from an EMBL/GenBank/DDBJ whole genome shotgun (WGS) entry which is preliminary data.</text>
</comment>
<accession>A0A5C5VFS6</accession>
<dbReference type="GO" id="GO:0005412">
    <property type="term" value="F:D-glucose:sodium symporter activity"/>
    <property type="evidence" value="ECO:0007669"/>
    <property type="project" value="TreeGrafter"/>
</dbReference>
<evidence type="ECO:0000256" key="7">
    <source>
        <dbReference type="SAM" id="Phobius"/>
    </source>
</evidence>
<evidence type="ECO:0000256" key="3">
    <source>
        <dbReference type="ARBA" id="ARBA00022692"/>
    </source>
</evidence>
<evidence type="ECO:0000256" key="6">
    <source>
        <dbReference type="RuleBase" id="RU362091"/>
    </source>
</evidence>
<dbReference type="PANTHER" id="PTHR11819">
    <property type="entry name" value="SOLUTE CARRIER FAMILY 5"/>
    <property type="match status" value="1"/>
</dbReference>
<evidence type="ECO:0000313" key="9">
    <source>
        <dbReference type="Proteomes" id="UP000316714"/>
    </source>
</evidence>
<feature type="transmembrane region" description="Helical" evidence="7">
    <location>
        <begin position="71"/>
        <end position="98"/>
    </location>
</feature>
<feature type="transmembrane region" description="Helical" evidence="7">
    <location>
        <begin position="530"/>
        <end position="549"/>
    </location>
</feature>
<evidence type="ECO:0000256" key="4">
    <source>
        <dbReference type="ARBA" id="ARBA00022989"/>
    </source>
</evidence>
<feature type="transmembrane region" description="Helical" evidence="7">
    <location>
        <begin position="669"/>
        <end position="689"/>
    </location>
</feature>
<sequence length="690" mass="74186">MGLLDGVVFVAFIITVIAVGLYKSRDEDTEGEKGASDYFLAGRGLTWWLVGFSLIAANISTEQFVGMSGEAAAWLGMAIASYEWMAAITLVVVAFVFLPKFLKSGIYTIPEFLEYRYGAFSRTWMAIATMIILVGVPTASVIYSGAKVITGNFQGILVAGYDLGNITVGCWIIGTLAAAYVFAGGLKACAWADLIQGAALIVGGCIIAYLAFALLERTDPEALLATSRNAELTVEDIQDEGGWGRFWKLNDAPLPEGKLHMKRPLDDPKIPWSALVLGLWIPNFFYWGLNQYITQRTLGSKSLAEGQKGVVFAAILKLIIPFIVVIPGILAFNLFNGELKEDAVGRNATILATHSPDLYAELSDSVKPDAELARNKGLVAKLEGLLAAEPADQRLYKFDEDFAELHPADAARIVAYNLQATGGASGEAPGPDASAAELAEASVSSSDTPKDAKIEVATLSAHDYDNAFPTLLRELLPIGIGLKGFVLAAIFGAVVSSLASMLNSASTIATMDIYNKIRGGAAPAAELVRAGRFFVVLFVVIAMLIAPFLGHPSFSGIFTFIQEFQGFISPGVLAIFLFGLLVHRAPRECGIVGLVLSPVLYGLFKFGPMIPGLDGVAALQWIADRSFLDRMSMTFLIILSVLTVMTLVKPLRAPVELPVNVEMDMQPSRLAQVMAVFSVGLTIVLYYIFW</sequence>
<feature type="transmembrane region" description="Helical" evidence="7">
    <location>
        <begin position="564"/>
        <end position="582"/>
    </location>
</feature>
<proteinExistence type="inferred from homology"/>
<gene>
    <name evidence="8" type="primary">sglT_3</name>
    <name evidence="8" type="ORF">KOR34_18680</name>
</gene>
<feature type="transmembrane region" description="Helical" evidence="7">
    <location>
        <begin position="485"/>
        <end position="509"/>
    </location>
</feature>
<dbReference type="PROSITE" id="PS50283">
    <property type="entry name" value="NA_SOLUT_SYMP_3"/>
    <property type="match status" value="1"/>
</dbReference>
<dbReference type="InterPro" id="IPR001734">
    <property type="entry name" value="Na/solute_symporter"/>
</dbReference>
<dbReference type="InterPro" id="IPR038377">
    <property type="entry name" value="Na/Glc_symporter_sf"/>
</dbReference>
<comment type="similarity">
    <text evidence="2 6">Belongs to the sodium:solute symporter (SSF) (TC 2.A.21) family.</text>
</comment>
<evidence type="ECO:0000256" key="2">
    <source>
        <dbReference type="ARBA" id="ARBA00006434"/>
    </source>
</evidence>
<dbReference type="EMBL" id="SIHJ01000001">
    <property type="protein sequence ID" value="TWT36923.1"/>
    <property type="molecule type" value="Genomic_DNA"/>
</dbReference>
<feature type="transmembrane region" description="Helical" evidence="7">
    <location>
        <begin position="6"/>
        <end position="24"/>
    </location>
</feature>
<dbReference type="RefSeq" id="WP_197531274.1">
    <property type="nucleotide sequence ID" value="NZ_SIHJ01000001.1"/>
</dbReference>